<proteinExistence type="predicted"/>
<dbReference type="Proteomes" id="UP000214646">
    <property type="component" value="Unassembled WGS sequence"/>
</dbReference>
<gene>
    <name evidence="1" type="ORF">FRUB_10090</name>
</gene>
<accession>A0A225DAG2</accession>
<name>A0A225DAG2_9BACT</name>
<keyword evidence="2" id="KW-1185">Reference proteome</keyword>
<dbReference type="EMBL" id="NIDE01000020">
    <property type="protein sequence ID" value="OWK34119.1"/>
    <property type="molecule type" value="Genomic_DNA"/>
</dbReference>
<comment type="caution">
    <text evidence="1">The sequence shown here is derived from an EMBL/GenBank/DDBJ whole genome shotgun (WGS) entry which is preliminary data.</text>
</comment>
<reference evidence="2" key="1">
    <citation type="submission" date="2017-06" db="EMBL/GenBank/DDBJ databases">
        <title>Genome analysis of Fimbriiglobus ruber SP5, the first member of the order Planctomycetales with confirmed chitinolytic capability.</title>
        <authorList>
            <person name="Ravin N.V."/>
            <person name="Rakitin A.L."/>
            <person name="Ivanova A.A."/>
            <person name="Beletsky A.V."/>
            <person name="Kulichevskaya I.S."/>
            <person name="Mardanov A.V."/>
            <person name="Dedysh S.N."/>
        </authorList>
    </citation>
    <scope>NUCLEOTIDE SEQUENCE [LARGE SCALE GENOMIC DNA]</scope>
    <source>
        <strain evidence="2">SP5</strain>
    </source>
</reference>
<dbReference type="AlphaFoldDB" id="A0A225DAG2"/>
<organism evidence="1 2">
    <name type="scientific">Fimbriiglobus ruber</name>
    <dbReference type="NCBI Taxonomy" id="1908690"/>
    <lineage>
        <taxon>Bacteria</taxon>
        <taxon>Pseudomonadati</taxon>
        <taxon>Planctomycetota</taxon>
        <taxon>Planctomycetia</taxon>
        <taxon>Gemmatales</taxon>
        <taxon>Gemmataceae</taxon>
        <taxon>Fimbriiglobus</taxon>
    </lineage>
</organism>
<sequence length="149" mass="16861">MVTDESLWRLLRSHRFTTPLLRQWVPWLSQEMQKKGDIVRLTQSGCDAALMLADDETLDELVKQGLKQRHLTVNGQPSGLSKLNGNAWSSQIRTLEEYLLAYGPLLGKQAERSLHPLHVPGQDSLPDLDLLRSPFEAQSHVIEAVRKSL</sequence>
<evidence type="ECO:0000313" key="2">
    <source>
        <dbReference type="Proteomes" id="UP000214646"/>
    </source>
</evidence>
<evidence type="ECO:0000313" key="1">
    <source>
        <dbReference type="EMBL" id="OWK34119.1"/>
    </source>
</evidence>
<protein>
    <submittedName>
        <fullName evidence="1">Uncharacterized protein</fullName>
    </submittedName>
</protein>